<dbReference type="SUPFAM" id="SSF103481">
    <property type="entry name" value="Multidrug resistance efflux transporter EmrE"/>
    <property type="match status" value="2"/>
</dbReference>
<evidence type="ECO:0000256" key="1">
    <source>
        <dbReference type="ARBA" id="ARBA00004141"/>
    </source>
</evidence>
<keyword evidence="4 5" id="KW-0472">Membrane</keyword>
<evidence type="ECO:0000256" key="2">
    <source>
        <dbReference type="ARBA" id="ARBA00022692"/>
    </source>
</evidence>
<dbReference type="RefSeq" id="WP_372388810.1">
    <property type="nucleotide sequence ID" value="NZ_JBGNYA010000001.1"/>
</dbReference>
<feature type="transmembrane region" description="Helical" evidence="5">
    <location>
        <begin position="188"/>
        <end position="212"/>
    </location>
</feature>
<feature type="transmembrane region" description="Helical" evidence="5">
    <location>
        <begin position="227"/>
        <end position="248"/>
    </location>
</feature>
<keyword evidence="2 5" id="KW-0812">Transmembrane</keyword>
<dbReference type="InterPro" id="IPR037185">
    <property type="entry name" value="EmrE-like"/>
</dbReference>
<feature type="transmembrane region" description="Helical" evidence="5">
    <location>
        <begin position="255"/>
        <end position="276"/>
    </location>
</feature>
<accession>A0ABD5MAJ4</accession>
<feature type="transmembrane region" description="Helical" evidence="5">
    <location>
        <begin position="43"/>
        <end position="62"/>
    </location>
</feature>
<feature type="transmembrane region" description="Helical" evidence="5">
    <location>
        <begin position="12"/>
        <end position="31"/>
    </location>
</feature>
<dbReference type="InterPro" id="IPR000620">
    <property type="entry name" value="EamA_dom"/>
</dbReference>
<sequence>MTPALGGDVLSTGILLAVLGAVALAVQSLSIRYGTITSDSSDALVIVLAVNVLALVPAAFLLGSPLEELTLRSLAAFTAAGLLGTMVGRAMHFEGIKRIGSSRAEPIKASQPLHASLVAVLVLGEIVSAGHLLSMVAIVAGIAIITYEHGSGGQASDDAGYVGLAFPFAAAFCYGIEPTFAKLGFAEGAAVLTGLTVKTVSAGLGFLIYLWWTQGIPDPRGIERREFPWLVGAGVANTVFLLGYYGALELEPVSLVVPLVQSSPLVVILLSILFVSDDLERITPRLVMGALVAVGGAIGVTLLS</sequence>
<name>A0ABD5MAJ4_9EURY</name>
<protein>
    <submittedName>
        <fullName evidence="7">EamA family transporter</fullName>
    </submittedName>
</protein>
<feature type="transmembrane region" description="Helical" evidence="5">
    <location>
        <begin position="74"/>
        <end position="93"/>
    </location>
</feature>
<dbReference type="InterPro" id="IPR050638">
    <property type="entry name" value="AA-Vitamin_Transporters"/>
</dbReference>
<keyword evidence="8" id="KW-1185">Reference proteome</keyword>
<dbReference type="Pfam" id="PF00892">
    <property type="entry name" value="EamA"/>
    <property type="match status" value="2"/>
</dbReference>
<comment type="subcellular location">
    <subcellularLocation>
        <location evidence="1">Membrane</location>
        <topology evidence="1">Multi-pass membrane protein</topology>
    </subcellularLocation>
</comment>
<dbReference type="EMBL" id="JBGNYA010000001">
    <property type="protein sequence ID" value="MFA1610935.1"/>
    <property type="molecule type" value="Genomic_DNA"/>
</dbReference>
<evidence type="ECO:0000259" key="6">
    <source>
        <dbReference type="Pfam" id="PF00892"/>
    </source>
</evidence>
<evidence type="ECO:0000256" key="4">
    <source>
        <dbReference type="ARBA" id="ARBA00023136"/>
    </source>
</evidence>
<dbReference type="Proteomes" id="UP001570511">
    <property type="component" value="Unassembled WGS sequence"/>
</dbReference>
<evidence type="ECO:0000313" key="8">
    <source>
        <dbReference type="Proteomes" id="UP001570511"/>
    </source>
</evidence>
<proteinExistence type="predicted"/>
<feature type="domain" description="EamA" evidence="6">
    <location>
        <begin position="163"/>
        <end position="301"/>
    </location>
</feature>
<dbReference type="GO" id="GO:0016020">
    <property type="term" value="C:membrane"/>
    <property type="evidence" value="ECO:0007669"/>
    <property type="project" value="UniProtKB-SubCell"/>
</dbReference>
<feature type="domain" description="EamA" evidence="6">
    <location>
        <begin position="12"/>
        <end position="146"/>
    </location>
</feature>
<dbReference type="AlphaFoldDB" id="A0ABD5MAJ4"/>
<organism evidence="7 8">
    <name type="scientific">Halobellus rubicundus</name>
    <dbReference type="NCBI Taxonomy" id="2996466"/>
    <lineage>
        <taxon>Archaea</taxon>
        <taxon>Methanobacteriati</taxon>
        <taxon>Methanobacteriota</taxon>
        <taxon>Stenosarchaea group</taxon>
        <taxon>Halobacteria</taxon>
        <taxon>Halobacteriales</taxon>
        <taxon>Haloferacaceae</taxon>
        <taxon>Halobellus</taxon>
    </lineage>
</organism>
<evidence type="ECO:0000256" key="5">
    <source>
        <dbReference type="SAM" id="Phobius"/>
    </source>
</evidence>
<reference evidence="7 8" key="1">
    <citation type="submission" date="2024-08" db="EMBL/GenBank/DDBJ databases">
        <title>Halobellus sp. MBLA0158 whole genome sequence.</title>
        <authorList>
            <person name="Hwang C.Y."/>
            <person name="Cho E.-S."/>
            <person name="Seo M.-J."/>
        </authorList>
    </citation>
    <scope>NUCLEOTIDE SEQUENCE [LARGE SCALE GENOMIC DNA]</scope>
    <source>
        <strain evidence="7 8">MBLA0158</strain>
    </source>
</reference>
<evidence type="ECO:0000313" key="7">
    <source>
        <dbReference type="EMBL" id="MFA1610935.1"/>
    </source>
</evidence>
<dbReference type="PANTHER" id="PTHR32322">
    <property type="entry name" value="INNER MEMBRANE TRANSPORTER"/>
    <property type="match status" value="1"/>
</dbReference>
<evidence type="ECO:0000256" key="3">
    <source>
        <dbReference type="ARBA" id="ARBA00022989"/>
    </source>
</evidence>
<feature type="transmembrane region" description="Helical" evidence="5">
    <location>
        <begin position="282"/>
        <end position="303"/>
    </location>
</feature>
<feature type="transmembrane region" description="Helical" evidence="5">
    <location>
        <begin position="159"/>
        <end position="176"/>
    </location>
</feature>
<gene>
    <name evidence="7" type="ORF">OS889_07960</name>
</gene>
<feature type="transmembrane region" description="Helical" evidence="5">
    <location>
        <begin position="114"/>
        <end position="147"/>
    </location>
</feature>
<comment type="caution">
    <text evidence="7">The sequence shown here is derived from an EMBL/GenBank/DDBJ whole genome shotgun (WGS) entry which is preliminary data.</text>
</comment>
<keyword evidence="3 5" id="KW-1133">Transmembrane helix</keyword>
<dbReference type="PANTHER" id="PTHR32322:SF9">
    <property type="entry name" value="AMINO-ACID METABOLITE EFFLUX PUMP-RELATED"/>
    <property type="match status" value="1"/>
</dbReference>